<evidence type="ECO:0008006" key="4">
    <source>
        <dbReference type="Google" id="ProtNLM"/>
    </source>
</evidence>
<feature type="transmembrane region" description="Helical" evidence="1">
    <location>
        <begin position="21"/>
        <end position="47"/>
    </location>
</feature>
<dbReference type="Proteomes" id="UP001225598">
    <property type="component" value="Chromosome"/>
</dbReference>
<organism evidence="2 3">
    <name type="scientific">Corynebacterium breve</name>
    <dbReference type="NCBI Taxonomy" id="3049799"/>
    <lineage>
        <taxon>Bacteria</taxon>
        <taxon>Bacillati</taxon>
        <taxon>Actinomycetota</taxon>
        <taxon>Actinomycetes</taxon>
        <taxon>Mycobacteriales</taxon>
        <taxon>Corynebacteriaceae</taxon>
        <taxon>Corynebacterium</taxon>
    </lineage>
</organism>
<reference evidence="2 3" key="1">
    <citation type="submission" date="2023-05" db="EMBL/GenBank/DDBJ databases">
        <title>Corynebacterium suedekumii sp. nov. and Corynebacterium breve sp. nov. isolated from raw cow's milk.</title>
        <authorList>
            <person name="Baer M.K."/>
            <person name="Mehl L."/>
            <person name="Hellmuth R."/>
            <person name="Marke G."/>
            <person name="Lipski A."/>
        </authorList>
    </citation>
    <scope>NUCLEOTIDE SEQUENCE [LARGE SCALE GENOMIC DNA]</scope>
    <source>
        <strain evidence="2 3">R4</strain>
    </source>
</reference>
<accession>A0ABY8VCV4</accession>
<evidence type="ECO:0000313" key="2">
    <source>
        <dbReference type="EMBL" id="WIM66937.1"/>
    </source>
</evidence>
<gene>
    <name evidence="2" type="ORF">QP027_07290</name>
</gene>
<keyword evidence="1" id="KW-1133">Transmembrane helix</keyword>
<feature type="transmembrane region" description="Helical" evidence="1">
    <location>
        <begin position="156"/>
        <end position="176"/>
    </location>
</feature>
<keyword evidence="1" id="KW-0472">Membrane</keyword>
<sequence>MTNYRTPTATRAQRPRNTGRFVVGSGAGVLMWGLLLGVVVGAIWGALRPTYIGNMKDGMLLVDEAASPVNVEFSSFISFAILTGLAGAIIAIIAFLIVGGISGVGMLLWSGVVAFFAAVSFYVVGEWTANALHPMPEHSSGNLEGVKLVPALAPGVGWLAGPFMATLAYWTMALVATPEELEASSPADDAV</sequence>
<feature type="transmembrane region" description="Helical" evidence="1">
    <location>
        <begin position="76"/>
        <end position="99"/>
    </location>
</feature>
<dbReference type="EMBL" id="CP126969">
    <property type="protein sequence ID" value="WIM66937.1"/>
    <property type="molecule type" value="Genomic_DNA"/>
</dbReference>
<evidence type="ECO:0000313" key="3">
    <source>
        <dbReference type="Proteomes" id="UP001225598"/>
    </source>
</evidence>
<keyword evidence="3" id="KW-1185">Reference proteome</keyword>
<evidence type="ECO:0000256" key="1">
    <source>
        <dbReference type="SAM" id="Phobius"/>
    </source>
</evidence>
<feature type="transmembrane region" description="Helical" evidence="1">
    <location>
        <begin position="106"/>
        <end position="125"/>
    </location>
</feature>
<proteinExistence type="predicted"/>
<name>A0ABY8VCV4_9CORY</name>
<keyword evidence="1" id="KW-0812">Transmembrane</keyword>
<protein>
    <recommendedName>
        <fullName evidence="4">DUF2567 domain-containing protein</fullName>
    </recommendedName>
</protein>
<dbReference type="RefSeq" id="WP_284823676.1">
    <property type="nucleotide sequence ID" value="NZ_CP126969.1"/>
</dbReference>